<evidence type="ECO:0000313" key="2">
    <source>
        <dbReference type="Proteomes" id="UP000033649"/>
    </source>
</evidence>
<dbReference type="EMBL" id="JZEY01000054">
    <property type="protein sequence ID" value="KKB10347.1"/>
    <property type="molecule type" value="Genomic_DNA"/>
</dbReference>
<organism evidence="1 2">
    <name type="scientific">Devosia chinhatensis</name>
    <dbReference type="NCBI Taxonomy" id="429727"/>
    <lineage>
        <taxon>Bacteria</taxon>
        <taxon>Pseudomonadati</taxon>
        <taxon>Pseudomonadota</taxon>
        <taxon>Alphaproteobacteria</taxon>
        <taxon>Hyphomicrobiales</taxon>
        <taxon>Devosiaceae</taxon>
        <taxon>Devosia</taxon>
    </lineage>
</organism>
<protein>
    <submittedName>
        <fullName evidence="1">Uncharacterized protein</fullName>
    </submittedName>
</protein>
<accession>A0A0F5FQ86</accession>
<sequence>MEAEARRRKACLGLDEWRLREYVTGEPIPARIHQMCQQIDLAARALSGMSSAPTDFRDDVYWPRSW</sequence>
<reference evidence="1 2" key="1">
    <citation type="submission" date="2015-03" db="EMBL/GenBank/DDBJ databases">
        <authorList>
            <person name="Hassan Y."/>
            <person name="Lepp D."/>
            <person name="Li X.-Z."/>
            <person name="Zhou T."/>
        </authorList>
    </citation>
    <scope>NUCLEOTIDE SEQUENCE [LARGE SCALE GENOMIC DNA]</scope>
    <source>
        <strain evidence="1 2">IPL18</strain>
    </source>
</reference>
<dbReference type="AlphaFoldDB" id="A0A0F5FQ86"/>
<gene>
    <name evidence="1" type="ORF">VE26_07295</name>
</gene>
<dbReference type="Proteomes" id="UP000033649">
    <property type="component" value="Unassembled WGS sequence"/>
</dbReference>
<keyword evidence="2" id="KW-1185">Reference proteome</keyword>
<name>A0A0F5FQ86_9HYPH</name>
<evidence type="ECO:0000313" key="1">
    <source>
        <dbReference type="EMBL" id="KKB10347.1"/>
    </source>
</evidence>
<proteinExistence type="predicted"/>
<comment type="caution">
    <text evidence="1">The sequence shown here is derived from an EMBL/GenBank/DDBJ whole genome shotgun (WGS) entry which is preliminary data.</text>
</comment>
<dbReference type="PATRIC" id="fig|429727.3.peg.1512"/>